<dbReference type="PRINTS" id="PR00868">
    <property type="entry name" value="DNAPOLI"/>
</dbReference>
<feature type="region of interest" description="Disordered" evidence="6">
    <location>
        <begin position="1"/>
        <end position="23"/>
    </location>
</feature>
<comment type="similarity">
    <text evidence="1">Belongs to the DNA polymerase type-A family.</text>
</comment>
<evidence type="ECO:0000256" key="4">
    <source>
        <dbReference type="ARBA" id="ARBA00049244"/>
    </source>
</evidence>
<dbReference type="GO" id="GO:0006302">
    <property type="term" value="P:double-strand break repair"/>
    <property type="evidence" value="ECO:0007669"/>
    <property type="project" value="TreeGrafter"/>
</dbReference>
<evidence type="ECO:0000256" key="6">
    <source>
        <dbReference type="SAM" id="MobiDB-lite"/>
    </source>
</evidence>
<evidence type="ECO:0000256" key="2">
    <source>
        <dbReference type="ARBA" id="ARBA00012417"/>
    </source>
</evidence>
<keyword evidence="3" id="KW-0235">DNA replication</keyword>
<dbReference type="Proteomes" id="UP000645966">
    <property type="component" value="Unassembled WGS sequence"/>
</dbReference>
<dbReference type="InterPro" id="IPR002298">
    <property type="entry name" value="DNA_polymerase_A"/>
</dbReference>
<dbReference type="InterPro" id="IPR043502">
    <property type="entry name" value="DNA/RNA_pol_sf"/>
</dbReference>
<keyword evidence="9" id="KW-1185">Reference proteome</keyword>
<dbReference type="SUPFAM" id="SSF56672">
    <property type="entry name" value="DNA/RNA polymerases"/>
    <property type="match status" value="1"/>
</dbReference>
<feature type="compositionally biased region" description="Basic and acidic residues" evidence="6">
    <location>
        <begin position="1"/>
        <end position="18"/>
    </location>
</feature>
<evidence type="ECO:0000256" key="3">
    <source>
        <dbReference type="ARBA" id="ARBA00022705"/>
    </source>
</evidence>
<dbReference type="InterPro" id="IPR012337">
    <property type="entry name" value="RNaseH-like_sf"/>
</dbReference>
<dbReference type="EMBL" id="JAEIOS010000009">
    <property type="protein sequence ID" value="MBI8988432.1"/>
    <property type="molecule type" value="Genomic_DNA"/>
</dbReference>
<dbReference type="GO" id="GO:0006261">
    <property type="term" value="P:DNA-templated DNA replication"/>
    <property type="evidence" value="ECO:0007669"/>
    <property type="project" value="InterPro"/>
</dbReference>
<protein>
    <recommendedName>
        <fullName evidence="2">DNA-directed DNA polymerase</fullName>
        <ecNumber evidence="2">2.7.7.7</ecNumber>
    </recommendedName>
</protein>
<proteinExistence type="inferred from homology"/>
<gene>
    <name evidence="8" type="ORF">JDV75_01445</name>
</gene>
<organism evidence="8 9">
    <name type="scientific">Corynebacterium meridianum</name>
    <dbReference type="NCBI Taxonomy" id="2765363"/>
    <lineage>
        <taxon>Bacteria</taxon>
        <taxon>Bacillati</taxon>
        <taxon>Actinomycetota</taxon>
        <taxon>Actinomycetes</taxon>
        <taxon>Mycobacteriales</taxon>
        <taxon>Corynebacteriaceae</taxon>
        <taxon>Corynebacterium</taxon>
    </lineage>
</organism>
<dbReference type="Gene3D" id="3.30.70.370">
    <property type="match status" value="1"/>
</dbReference>
<dbReference type="Gene3D" id="3.30.420.10">
    <property type="entry name" value="Ribonuclease H-like superfamily/Ribonuclease H"/>
    <property type="match status" value="1"/>
</dbReference>
<dbReference type="GO" id="GO:0003887">
    <property type="term" value="F:DNA-directed DNA polymerase activity"/>
    <property type="evidence" value="ECO:0007669"/>
    <property type="project" value="UniProtKB-EC"/>
</dbReference>
<evidence type="ECO:0000313" key="8">
    <source>
        <dbReference type="EMBL" id="MBI8988432.1"/>
    </source>
</evidence>
<name>A0A934M6G3_9CORY</name>
<dbReference type="RefSeq" id="WP_198737472.1">
    <property type="nucleotide sequence ID" value="NZ_JAEIOS010000009.1"/>
</dbReference>
<reference evidence="8" key="1">
    <citation type="submission" date="2020-12" db="EMBL/GenBank/DDBJ databases">
        <title>Genome public.</title>
        <authorList>
            <person name="Sun Q."/>
        </authorList>
    </citation>
    <scope>NUCLEOTIDE SEQUENCE</scope>
    <source>
        <strain evidence="8">CCM 8863</strain>
    </source>
</reference>
<dbReference type="InterPro" id="IPR036397">
    <property type="entry name" value="RNaseH_sf"/>
</dbReference>
<sequence length="1422" mass="154140">MSAQDTHDVAHKVLKENDPANDVSAAVSTREAGLEQEVEKTLEDQLLGRLSPQHLQELRDASLSDEYILKMACRTVRRCVDALPSSLEYLEGNATWDTGLLYDLELCDGVQTAIIKVPPGFETSSGDTEAKYISPGKFHDPDKVVSFAWRRKINEDTERVLLVEGVKQSAAAEEHLKDEKTAVVFFNGVNAADIGGKGGDSEPFKALYRSIKGLDVVIAPDADAGTNARVYDGVRGLGELCESSAKSVKYLVLPNFPGAAKSAGLDDYLAFQEPRDRAEAMSVLLEKHVLGKPAKKKPRYKKEAPSEEELAKKAGTRKVVSAPVSDGMLRYRGLLDVYEKTLFGVTLFSQDGVLYEAVKRGGTVSLSLVSRTRAHALAKDSVLFVDTESEKAKTYTPSMSDSDSALDGAGRSAPEIKGVVHTPLIREDFSFRTEPGFDEASGVFVHLDSSLEGLTVKENVSKERVDECRELILDALADFPFKSGLDRARAVGMVLTLLLRPLLPTSPGQVAFAALPGTGKNLLVNVACIIATGEPCPVLPRVKNNDELQKDLYARVAAKDAAVCFDEVERLDSPPLRAVLTTPKLTGRILGSSETPTVENRLSLFFTGNNIDISNDMGRRVSTVHLALEDATVAPEERGGFKHPELLEYVKKNRKELLQAFYDVIVAWVEADQPACPTYEKAPMGSFERWHRVVGGILYFLGLGDIREDYRALKESLDFDGAANEEYLCWLFEVFGDENFSAAQVVSEVAKDGTAFVPSPRTLPEGVRSISEAKPTEVGTAHRQLLGKPYGGLVLRRRPKSHRNKAAWRYFIEDLDGSGGDGGGGGRGGEAPVPTPPSPTGAGVSATSDESTTVVFDLETGSAEDAVIATDRSFVKIAAYSVNGAEPVVTDDIEALVEVLRGADRVVGQNVVQYDLPLLKRLYDLELDPGVAHDTLILARIVDPPVSGSGKTKSYALDAVAERLGHDGKLLDDGVSALKNLANQYGGFDAIPNDNETYRKYAAQDVKATAELYADLLPQALEAVGEDVIAEEHELAAVLALTEFAGVRVDVDAVEEFLAREAAVKADAYPWLVEHVGVPDEGKKPHTSRAGKAALSEYLEKAGITPPVNAKGNFCFDKDTRRQLVRQHPDNEALLALVKRLDAVSDAETPASTVKAALREDGRVYPSIRVAQATGRLSTRTPAMTVFGSRGDLVEQRTMILPDEGEVLLSADLSQIDQRCLAAGAGDENYAAMFQPGRDSHTELAIRVFDDECRRQDAKALGHAVNYGKGARKFAEDSGLSLEEAEKLLRGFKAEFTQLELLKEKLRNQAKKTGFISTAFGRRVAVNPERAYTAAPAAYGQGTARDVFVKGILALPKDVQQMIRIYVHDEVVLSVPKDRVDEVREAVLSAFCGVELPSVEGARIPVLAEAGDPGKNWAEAGH</sequence>
<evidence type="ECO:0000256" key="5">
    <source>
        <dbReference type="SAM" id="Coils"/>
    </source>
</evidence>
<comment type="catalytic activity">
    <reaction evidence="4">
        <text>DNA(n) + a 2'-deoxyribonucleoside 5'-triphosphate = DNA(n+1) + diphosphate</text>
        <dbReference type="Rhea" id="RHEA:22508"/>
        <dbReference type="Rhea" id="RHEA-COMP:17339"/>
        <dbReference type="Rhea" id="RHEA-COMP:17340"/>
        <dbReference type="ChEBI" id="CHEBI:33019"/>
        <dbReference type="ChEBI" id="CHEBI:61560"/>
        <dbReference type="ChEBI" id="CHEBI:173112"/>
        <dbReference type="EC" id="2.7.7.7"/>
    </reaction>
</comment>
<evidence type="ECO:0000256" key="1">
    <source>
        <dbReference type="ARBA" id="ARBA00007705"/>
    </source>
</evidence>
<dbReference type="Pfam" id="PF00476">
    <property type="entry name" value="DNA_pol_A"/>
    <property type="match status" value="1"/>
</dbReference>
<feature type="coiled-coil region" evidence="5">
    <location>
        <begin position="1282"/>
        <end position="1309"/>
    </location>
</feature>
<evidence type="ECO:0000313" key="9">
    <source>
        <dbReference type="Proteomes" id="UP000645966"/>
    </source>
</evidence>
<accession>A0A934M6G3</accession>
<dbReference type="SMART" id="SM00482">
    <property type="entry name" value="POLAc"/>
    <property type="match status" value="1"/>
</dbReference>
<dbReference type="PANTHER" id="PTHR10133:SF27">
    <property type="entry name" value="DNA POLYMERASE NU"/>
    <property type="match status" value="1"/>
</dbReference>
<dbReference type="Gene3D" id="1.10.150.20">
    <property type="entry name" value="5' to 3' exonuclease, C-terminal subdomain"/>
    <property type="match status" value="1"/>
</dbReference>
<comment type="caution">
    <text evidence="8">The sequence shown here is derived from an EMBL/GenBank/DDBJ whole genome shotgun (WGS) entry which is preliminary data.</text>
</comment>
<feature type="domain" description="DNA-directed DNA polymerase family A palm" evidence="7">
    <location>
        <begin position="1197"/>
        <end position="1379"/>
    </location>
</feature>
<feature type="compositionally biased region" description="Gly residues" evidence="6">
    <location>
        <begin position="819"/>
        <end position="829"/>
    </location>
</feature>
<dbReference type="GO" id="GO:0003677">
    <property type="term" value="F:DNA binding"/>
    <property type="evidence" value="ECO:0007669"/>
    <property type="project" value="InterPro"/>
</dbReference>
<dbReference type="PANTHER" id="PTHR10133">
    <property type="entry name" value="DNA POLYMERASE I"/>
    <property type="match status" value="1"/>
</dbReference>
<dbReference type="EC" id="2.7.7.7" evidence="2"/>
<keyword evidence="5" id="KW-0175">Coiled coil</keyword>
<dbReference type="InterPro" id="IPR001098">
    <property type="entry name" value="DNA-dir_DNA_pol_A_palm_dom"/>
</dbReference>
<dbReference type="SUPFAM" id="SSF53098">
    <property type="entry name" value="Ribonuclease H-like"/>
    <property type="match status" value="1"/>
</dbReference>
<feature type="region of interest" description="Disordered" evidence="6">
    <location>
        <begin position="819"/>
        <end position="848"/>
    </location>
</feature>
<evidence type="ECO:0000259" key="7">
    <source>
        <dbReference type="SMART" id="SM00482"/>
    </source>
</evidence>